<organism evidence="2 3">
    <name type="scientific">Microscilla marina ATCC 23134</name>
    <dbReference type="NCBI Taxonomy" id="313606"/>
    <lineage>
        <taxon>Bacteria</taxon>
        <taxon>Pseudomonadati</taxon>
        <taxon>Bacteroidota</taxon>
        <taxon>Cytophagia</taxon>
        <taxon>Cytophagales</taxon>
        <taxon>Microscillaceae</taxon>
        <taxon>Microscilla</taxon>
    </lineage>
</organism>
<dbReference type="eggNOG" id="ENOG5030YBF">
    <property type="taxonomic scope" value="Bacteria"/>
</dbReference>
<sequence>MKKNYWILFLLTAIQPVVTSAQTPHNSTKINFIAYWAKGDVYRFRVTKTKKKWEKDQLIKDQKNAYIARFEVIDSTEKGYKIKWSYKNNLSKQLSIPQELRDKFTKYKFLDVIYTTNEYGEFQGIENWREISKMMEEMMQEIIKVAGAKLSTDANIQLKKIMTPFLVMYKSKQGLEQQVFKELAFIHSPFGAQYNVVDSVQYEDQLPNLFGGAPIKADASLYFQSVDTAQQRCIMVQQLKLNPKDAMQMMTNLLKKMGLTADKAKNILKNAQIDIRDHCKMEFYYYPGIPIKITSQRDAIVHMQDFQGRQRDIVTIELITD</sequence>
<evidence type="ECO:0000313" key="2">
    <source>
        <dbReference type="EMBL" id="EAY27547.1"/>
    </source>
</evidence>
<dbReference type="RefSeq" id="WP_002699169.1">
    <property type="nucleotide sequence ID" value="NZ_AAWS01000022.1"/>
</dbReference>
<reference evidence="2 3" key="1">
    <citation type="submission" date="2007-01" db="EMBL/GenBank/DDBJ databases">
        <authorList>
            <person name="Haygood M."/>
            <person name="Podell S."/>
            <person name="Anderson C."/>
            <person name="Hopkinson B."/>
            <person name="Roe K."/>
            <person name="Barbeau K."/>
            <person name="Gaasterland T."/>
            <person name="Ferriera S."/>
            <person name="Johnson J."/>
            <person name="Kravitz S."/>
            <person name="Beeson K."/>
            <person name="Sutton G."/>
            <person name="Rogers Y.-H."/>
            <person name="Friedman R."/>
            <person name="Frazier M."/>
            <person name="Venter J.C."/>
        </authorList>
    </citation>
    <scope>NUCLEOTIDE SEQUENCE [LARGE SCALE GENOMIC DNA]</scope>
    <source>
        <strain evidence="2 3">ATCC 23134</strain>
    </source>
</reference>
<dbReference type="AlphaFoldDB" id="A1ZPP2"/>
<feature type="signal peptide" evidence="1">
    <location>
        <begin position="1"/>
        <end position="21"/>
    </location>
</feature>
<gene>
    <name evidence="2" type="ORF">M23134_02794</name>
</gene>
<feature type="chain" id="PRO_5002642345" evidence="1">
    <location>
        <begin position="22"/>
        <end position="321"/>
    </location>
</feature>
<keyword evidence="3" id="KW-1185">Reference proteome</keyword>
<dbReference type="EMBL" id="AAWS01000022">
    <property type="protein sequence ID" value="EAY27547.1"/>
    <property type="molecule type" value="Genomic_DNA"/>
</dbReference>
<proteinExistence type="predicted"/>
<evidence type="ECO:0000313" key="3">
    <source>
        <dbReference type="Proteomes" id="UP000004095"/>
    </source>
</evidence>
<comment type="caution">
    <text evidence="2">The sequence shown here is derived from an EMBL/GenBank/DDBJ whole genome shotgun (WGS) entry which is preliminary data.</text>
</comment>
<evidence type="ECO:0000256" key="1">
    <source>
        <dbReference type="SAM" id="SignalP"/>
    </source>
</evidence>
<accession>A1ZPP2</accession>
<keyword evidence="1" id="KW-0732">Signal</keyword>
<dbReference type="OrthoDB" id="796401at2"/>
<protein>
    <submittedName>
        <fullName evidence="2">Uncharacterized protein</fullName>
    </submittedName>
</protein>
<dbReference type="Proteomes" id="UP000004095">
    <property type="component" value="Unassembled WGS sequence"/>
</dbReference>
<name>A1ZPP2_MICM2</name>